<evidence type="ECO:0000313" key="3">
    <source>
        <dbReference type="Proteomes" id="UP001161757"/>
    </source>
</evidence>
<evidence type="ECO:0000256" key="1">
    <source>
        <dbReference type="SAM" id="MobiDB-lite"/>
    </source>
</evidence>
<feature type="region of interest" description="Disordered" evidence="1">
    <location>
        <begin position="1"/>
        <end position="175"/>
    </location>
</feature>
<proteinExistence type="predicted"/>
<gene>
    <name evidence="2" type="ORF">HRR80_001147</name>
</gene>
<feature type="region of interest" description="Disordered" evidence="1">
    <location>
        <begin position="282"/>
        <end position="326"/>
    </location>
</feature>
<reference evidence="2" key="1">
    <citation type="submission" date="2023-01" db="EMBL/GenBank/DDBJ databases">
        <title>Exophiala dermititidis isolated from Cystic Fibrosis Patient.</title>
        <authorList>
            <person name="Kurbessoian T."/>
            <person name="Crocker A."/>
            <person name="Murante D."/>
            <person name="Hogan D.A."/>
            <person name="Stajich J.E."/>
        </authorList>
    </citation>
    <scope>NUCLEOTIDE SEQUENCE</scope>
    <source>
        <strain evidence="2">Ex8</strain>
    </source>
</reference>
<evidence type="ECO:0000313" key="2">
    <source>
        <dbReference type="EMBL" id="KAJ8994431.1"/>
    </source>
</evidence>
<feature type="compositionally biased region" description="Low complexity" evidence="1">
    <location>
        <begin position="43"/>
        <end position="62"/>
    </location>
</feature>
<feature type="compositionally biased region" description="Polar residues" evidence="1">
    <location>
        <begin position="25"/>
        <end position="42"/>
    </location>
</feature>
<dbReference type="EMBL" id="JAJGCB010000002">
    <property type="protein sequence ID" value="KAJ8994431.1"/>
    <property type="molecule type" value="Genomic_DNA"/>
</dbReference>
<dbReference type="Proteomes" id="UP001161757">
    <property type="component" value="Unassembled WGS sequence"/>
</dbReference>
<protein>
    <recommendedName>
        <fullName evidence="4">Secreted protein</fullName>
    </recommendedName>
</protein>
<name>A0AAN6EZ76_EXODE</name>
<accession>A0AAN6EZ76</accession>
<feature type="compositionally biased region" description="Low complexity" evidence="1">
    <location>
        <begin position="142"/>
        <end position="156"/>
    </location>
</feature>
<sequence length="540" mass="60314">MSFSDEKSGQTGSSSYVPPPATTDYHWQQETGVAGSITSELPSTTLGPRSGSRSGSTSTAGAYEDAPPPLPRRPTGGTTTSKWEGYGDEKSQSQYQTEKQQHESFASANASYNQHQHQHPELLFSDQPPAYNPSGYSGKSAFQPGVQPGVQSGPQQFQPPPQRYRPKFEDNDNPSDPVHYIRNPHKLIGYLVPFPRPQLPNVKPEDIPVRFMIYTPPPPPLQKPADNQKEGKLHKVQRKWQEEVRSAKTSTAKTASWHGVKSKATRGINWAMNKTTTANLDFLGRVSPTPTPTTPPPASQGQSQLHSDTDGSYSESLDQGPGYENQTQTHKTVGVEEMVMVYPGSLPLNEQQMREEFVNTMLRTKTKAQRDTIIATGLMPVTYGIDILATFIWPFGGLGEIDTVWAYASFRGAKTARSVTKRLSSSTDTSDDQDRLKLTFTHSARIEVLKKYLDAQCHRADSTLFPSYTSSPTESDVLEAIGWTPSDRRGLDQEDKNWEDEQWEMSEVKEDLKSVFSKAAREWRKWCRLLEKNPEKAMKK</sequence>
<evidence type="ECO:0008006" key="4">
    <source>
        <dbReference type="Google" id="ProtNLM"/>
    </source>
</evidence>
<feature type="compositionally biased region" description="Polar residues" evidence="1">
    <location>
        <begin position="299"/>
        <end position="317"/>
    </location>
</feature>
<dbReference type="AlphaFoldDB" id="A0AAN6EZ76"/>
<comment type="caution">
    <text evidence="2">The sequence shown here is derived from an EMBL/GenBank/DDBJ whole genome shotgun (WGS) entry which is preliminary data.</text>
</comment>
<organism evidence="2 3">
    <name type="scientific">Exophiala dermatitidis</name>
    <name type="common">Black yeast-like fungus</name>
    <name type="synonym">Wangiella dermatitidis</name>
    <dbReference type="NCBI Taxonomy" id="5970"/>
    <lineage>
        <taxon>Eukaryota</taxon>
        <taxon>Fungi</taxon>
        <taxon>Dikarya</taxon>
        <taxon>Ascomycota</taxon>
        <taxon>Pezizomycotina</taxon>
        <taxon>Eurotiomycetes</taxon>
        <taxon>Chaetothyriomycetidae</taxon>
        <taxon>Chaetothyriales</taxon>
        <taxon>Herpotrichiellaceae</taxon>
        <taxon>Exophiala</taxon>
    </lineage>
</organism>
<feature type="compositionally biased region" description="Polar residues" evidence="1">
    <location>
        <begin position="92"/>
        <end position="115"/>
    </location>
</feature>
<feature type="compositionally biased region" description="Pro residues" evidence="1">
    <location>
        <begin position="289"/>
        <end position="298"/>
    </location>
</feature>